<evidence type="ECO:0000256" key="5">
    <source>
        <dbReference type="ARBA" id="ARBA00023273"/>
    </source>
</evidence>
<evidence type="ECO:0000256" key="4">
    <source>
        <dbReference type="ARBA" id="ARBA00023212"/>
    </source>
</evidence>
<dbReference type="Proteomes" id="UP000038045">
    <property type="component" value="Unplaced"/>
</dbReference>
<dbReference type="PROSITE" id="PS51381">
    <property type="entry name" value="C2_B9"/>
    <property type="match status" value="1"/>
</dbReference>
<dbReference type="GO" id="GO:0060271">
    <property type="term" value="P:cilium assembly"/>
    <property type="evidence" value="ECO:0007669"/>
    <property type="project" value="TreeGrafter"/>
</dbReference>
<dbReference type="InterPro" id="IPR010796">
    <property type="entry name" value="C2_B9-type_dom"/>
</dbReference>
<sequence length="519" mass="59522">MFGDSDNVSTTYFIKNTVDDLKIRITIEKLGTLFNNYNLPTIDPRPMSSGFNSSRTQTSSLGSGYDDTSANINFNVGYVSGQTKNQIIEKTSFSWGQLLENNFKNINELNESNDNDKLSTSEDGDNPDVKSRVFTIIPNTQTSSEMVISKNDKSLFVRNRKVKPMNLITKKTPIIDNPTIKQKLDGRHVNENEEKMIIKVYLGSNDKLGKNYDNSQEFVIAYLTLINGKILIIDGKVKGEGIKIQGKDGIYRICLEIIDNIIFNNISFDNESFSNLMLEDHDNVKDSDYNIKISYLLTIQKTKNFPYDGVYIEYVIELPDNMKLFRNDEFVLFGRTHVCNNNWEGISYFSFPIEINCLLELKKKFTTFPVIYFKICSEDEYNSFYINGYTSLYLPLKSGTEFHKLPSWCPIDNNSYYNQLYNLFLGQSSDINDITKQFIKEGSCSSSIGISTESRGDLYLSISTIMQSKHLILNDEMSSLKYSVMNKGFITDMSLYMKIKKVLLDFEKARNKLLLLKDK</sequence>
<comment type="subcellular location">
    <subcellularLocation>
        <location evidence="1">Cytoplasm</location>
        <location evidence="1">Cytoskeleton</location>
        <location evidence="1">Cilium basal body</location>
    </subcellularLocation>
</comment>
<dbReference type="STRING" id="131310.A0A0N4ZVA1"/>
<evidence type="ECO:0000256" key="1">
    <source>
        <dbReference type="ARBA" id="ARBA00004120"/>
    </source>
</evidence>
<keyword evidence="7" id="KW-1185">Reference proteome</keyword>
<dbReference type="AlphaFoldDB" id="A0A0N4ZVA1"/>
<accession>A0A0N4ZVA1</accession>
<dbReference type="Pfam" id="PF07162">
    <property type="entry name" value="B9-C2"/>
    <property type="match status" value="1"/>
</dbReference>
<evidence type="ECO:0000256" key="3">
    <source>
        <dbReference type="ARBA" id="ARBA00022794"/>
    </source>
</evidence>
<keyword evidence="4" id="KW-0206">Cytoskeleton</keyword>
<dbReference type="PANTHER" id="PTHR12968:SF4">
    <property type="entry name" value="TECTONIC-LIKE COMPLEX MEMBER MKS1"/>
    <property type="match status" value="1"/>
</dbReference>
<dbReference type="PANTHER" id="PTHR12968">
    <property type="entry name" value="B9 DOMAIN-CONTAINING"/>
    <property type="match status" value="1"/>
</dbReference>
<organism evidence="7 8">
    <name type="scientific">Parastrongyloides trichosuri</name>
    <name type="common">Possum-specific nematode worm</name>
    <dbReference type="NCBI Taxonomy" id="131310"/>
    <lineage>
        <taxon>Eukaryota</taxon>
        <taxon>Metazoa</taxon>
        <taxon>Ecdysozoa</taxon>
        <taxon>Nematoda</taxon>
        <taxon>Chromadorea</taxon>
        <taxon>Rhabditida</taxon>
        <taxon>Tylenchina</taxon>
        <taxon>Panagrolaimomorpha</taxon>
        <taxon>Strongyloidoidea</taxon>
        <taxon>Strongyloididae</taxon>
        <taxon>Parastrongyloides</taxon>
    </lineage>
</organism>
<evidence type="ECO:0000313" key="8">
    <source>
        <dbReference type="WBParaSite" id="PTRK_0001250900.1"/>
    </source>
</evidence>
<protein>
    <submittedName>
        <fullName evidence="8">Arrestin_N domain-containing protein</fullName>
    </submittedName>
</protein>
<keyword evidence="3" id="KW-0970">Cilium biogenesis/degradation</keyword>
<evidence type="ECO:0000256" key="2">
    <source>
        <dbReference type="ARBA" id="ARBA00022490"/>
    </source>
</evidence>
<evidence type="ECO:0000256" key="6">
    <source>
        <dbReference type="SAM" id="MobiDB-lite"/>
    </source>
</evidence>
<reference evidence="8" key="1">
    <citation type="submission" date="2017-02" db="UniProtKB">
        <authorList>
            <consortium name="WormBaseParasite"/>
        </authorList>
    </citation>
    <scope>IDENTIFICATION</scope>
</reference>
<evidence type="ECO:0000313" key="7">
    <source>
        <dbReference type="Proteomes" id="UP000038045"/>
    </source>
</evidence>
<keyword evidence="2" id="KW-0963">Cytoplasm</keyword>
<proteinExistence type="predicted"/>
<name>A0A0N4ZVA1_PARTI</name>
<dbReference type="GO" id="GO:0036038">
    <property type="term" value="C:MKS complex"/>
    <property type="evidence" value="ECO:0007669"/>
    <property type="project" value="TreeGrafter"/>
</dbReference>
<dbReference type="WBParaSite" id="PTRK_0001250900.1">
    <property type="protein sequence ID" value="PTRK_0001250900.1"/>
    <property type="gene ID" value="PTRK_0001250900"/>
</dbReference>
<feature type="region of interest" description="Disordered" evidence="6">
    <location>
        <begin position="110"/>
        <end position="130"/>
    </location>
</feature>
<keyword evidence="5" id="KW-0966">Cell projection</keyword>